<evidence type="ECO:0000313" key="2">
    <source>
        <dbReference type="EMBL" id="AFK89948.1"/>
    </source>
</evidence>
<geneLocation type="plasmid" evidence="2">
    <name>p14-95A</name>
</geneLocation>
<reference evidence="2" key="1">
    <citation type="submission" date="2012-01" db="EMBL/GenBank/DDBJ databases">
        <authorList>
            <person name="Summers A.O."/>
            <person name="Wireman J."/>
        </authorList>
    </citation>
    <scope>NUCLEOTIDE SEQUENCE</scope>
    <source>
        <strain evidence="2">14</strain>
        <plasmid evidence="2">p14-95A</plasmid>
    </source>
</reference>
<keyword evidence="2" id="KW-0614">Plasmid</keyword>
<protein>
    <submittedName>
        <fullName evidence="2">Uncharacterized protein</fullName>
    </submittedName>
</protein>
<sequence>MLLAGLVRVKLNQLIVLRGIDDYRYHQRDERPPKMVAQRPNKGRTDRHHPDYEKAFSAVAQFHP</sequence>
<feature type="region of interest" description="Disordered" evidence="1">
    <location>
        <begin position="29"/>
        <end position="49"/>
    </location>
</feature>
<dbReference type="AlphaFoldDB" id="I3W2X1"/>
<organism evidence="2">
    <name type="scientific">Salmonella sp. 14</name>
    <dbReference type="NCBI Taxonomy" id="1179812"/>
    <lineage>
        <taxon>Bacteria</taxon>
        <taxon>Pseudomonadati</taxon>
        <taxon>Pseudomonadota</taxon>
        <taxon>Gammaproteobacteria</taxon>
        <taxon>Enterobacterales</taxon>
        <taxon>Enterobacteriaceae</taxon>
        <taxon>Salmonella</taxon>
    </lineage>
</organism>
<name>I3W2X1_9ENTR</name>
<evidence type="ECO:0000256" key="1">
    <source>
        <dbReference type="SAM" id="MobiDB-lite"/>
    </source>
</evidence>
<dbReference type="EMBL" id="JQ418537">
    <property type="protein sequence ID" value="AFK89948.1"/>
    <property type="molecule type" value="Genomic_DNA"/>
</dbReference>
<proteinExistence type="predicted"/>
<accession>I3W2X1</accession>